<reference evidence="2 3" key="1">
    <citation type="submission" date="2012-11" db="EMBL/GenBank/DDBJ databases">
        <title>FINISHED of Natronococcus occultus SP4, DSM 3396.</title>
        <authorList>
            <consortium name="DOE Joint Genome Institute"/>
            <person name="Eisen J."/>
            <person name="Huntemann M."/>
            <person name="Wei C.-L."/>
            <person name="Han J."/>
            <person name="Detter J.C."/>
            <person name="Han C."/>
            <person name="Tapia R."/>
            <person name="Chen A."/>
            <person name="Kyrpides N."/>
            <person name="Mavromatis K."/>
            <person name="Markowitz V."/>
            <person name="Szeto E."/>
            <person name="Ivanova N."/>
            <person name="Mikhailova N."/>
            <person name="Ovchinnikova G."/>
            <person name="Pagani I."/>
            <person name="Pati A."/>
            <person name="Goodwin L."/>
            <person name="Nordberg H.P."/>
            <person name="Cantor M.N."/>
            <person name="Hua S.X."/>
            <person name="Woyke T."/>
            <person name="Eisen J."/>
            <person name="Klenk H.-P."/>
            <person name="Klenk H.-P."/>
        </authorList>
    </citation>
    <scope>NUCLEOTIDE SEQUENCE [LARGE SCALE GENOMIC DNA]</scope>
    <source>
        <strain evidence="2 3">SP4</strain>
    </source>
</reference>
<dbReference type="KEGG" id="nou:Natoc_1066"/>
<dbReference type="HOGENOM" id="CLU_207593_0_0_2"/>
<dbReference type="AlphaFoldDB" id="L0JX94"/>
<dbReference type="STRING" id="694430.Natoc_1066"/>
<dbReference type="EMBL" id="CP003929">
    <property type="protein sequence ID" value="AGB36910.1"/>
    <property type="molecule type" value="Genomic_DNA"/>
</dbReference>
<sequence length="63" mass="6922">MTVHESPESGVDDESSEGQPLELCGDEDEDVWMAVPLEADADERAGAWLSVADADLCDLEEWR</sequence>
<dbReference type="GeneID" id="14402345"/>
<evidence type="ECO:0000313" key="2">
    <source>
        <dbReference type="EMBL" id="AGB36910.1"/>
    </source>
</evidence>
<feature type="region of interest" description="Disordered" evidence="1">
    <location>
        <begin position="1"/>
        <end position="24"/>
    </location>
</feature>
<evidence type="ECO:0000256" key="1">
    <source>
        <dbReference type="SAM" id="MobiDB-lite"/>
    </source>
</evidence>
<dbReference type="OrthoDB" id="196937at2157"/>
<organism evidence="2 3">
    <name type="scientific">Natronococcus occultus SP4</name>
    <dbReference type="NCBI Taxonomy" id="694430"/>
    <lineage>
        <taxon>Archaea</taxon>
        <taxon>Methanobacteriati</taxon>
        <taxon>Methanobacteriota</taxon>
        <taxon>Stenosarchaea group</taxon>
        <taxon>Halobacteria</taxon>
        <taxon>Halobacteriales</taxon>
        <taxon>Natrialbaceae</taxon>
        <taxon>Natronococcus</taxon>
    </lineage>
</organism>
<accession>L0JX94</accession>
<keyword evidence="3" id="KW-1185">Reference proteome</keyword>
<name>L0JX94_9EURY</name>
<dbReference type="eggNOG" id="arCOG07586">
    <property type="taxonomic scope" value="Archaea"/>
</dbReference>
<dbReference type="RefSeq" id="WP_015320362.1">
    <property type="nucleotide sequence ID" value="NC_019974.1"/>
</dbReference>
<gene>
    <name evidence="2" type="ORF">Natoc_1066</name>
</gene>
<evidence type="ECO:0000313" key="3">
    <source>
        <dbReference type="Proteomes" id="UP000010878"/>
    </source>
</evidence>
<dbReference type="Proteomes" id="UP000010878">
    <property type="component" value="Chromosome"/>
</dbReference>
<proteinExistence type="predicted"/>
<protein>
    <submittedName>
        <fullName evidence="2">Uncharacterized protein</fullName>
    </submittedName>
</protein>